<feature type="domain" description="2EXR" evidence="1">
    <location>
        <begin position="10"/>
        <end position="118"/>
    </location>
</feature>
<name>A0A8H8RQZ0_9HELO</name>
<evidence type="ECO:0000259" key="1">
    <source>
        <dbReference type="Pfam" id="PF20150"/>
    </source>
</evidence>
<dbReference type="EMBL" id="QGMJ01000192">
    <property type="protein sequence ID" value="TVY40153.1"/>
    <property type="molecule type" value="Genomic_DNA"/>
</dbReference>
<evidence type="ECO:0000313" key="2">
    <source>
        <dbReference type="EMBL" id="TVY40153.1"/>
    </source>
</evidence>
<dbReference type="AlphaFoldDB" id="A0A8H8RQZ0"/>
<reference evidence="2 3" key="1">
    <citation type="submission" date="2018-05" db="EMBL/GenBank/DDBJ databases">
        <title>Genome sequencing and assembly of the regulated plant pathogen Lachnellula willkommii and related sister species for the development of diagnostic species identification markers.</title>
        <authorList>
            <person name="Giroux E."/>
            <person name="Bilodeau G."/>
        </authorList>
    </citation>
    <scope>NUCLEOTIDE SEQUENCE [LARGE SCALE GENOMIC DNA]</scope>
    <source>
        <strain evidence="2 3">CBS 197.66</strain>
    </source>
</reference>
<dbReference type="PANTHER" id="PTHR35910:SF6">
    <property type="entry name" value="2EXR DOMAIN-CONTAINING PROTEIN"/>
    <property type="match status" value="1"/>
</dbReference>
<proteinExistence type="predicted"/>
<protein>
    <recommendedName>
        <fullName evidence="1">2EXR domain-containing protein</fullName>
    </recommendedName>
</protein>
<accession>A0A8H8RQZ0</accession>
<keyword evidence="3" id="KW-1185">Reference proteome</keyword>
<dbReference type="Pfam" id="PF20150">
    <property type="entry name" value="2EXR"/>
    <property type="match status" value="1"/>
</dbReference>
<organism evidence="2 3">
    <name type="scientific">Lachnellula subtilissima</name>
    <dbReference type="NCBI Taxonomy" id="602034"/>
    <lineage>
        <taxon>Eukaryota</taxon>
        <taxon>Fungi</taxon>
        <taxon>Dikarya</taxon>
        <taxon>Ascomycota</taxon>
        <taxon>Pezizomycotina</taxon>
        <taxon>Leotiomycetes</taxon>
        <taxon>Helotiales</taxon>
        <taxon>Lachnaceae</taxon>
        <taxon>Lachnellula</taxon>
    </lineage>
</organism>
<dbReference type="PANTHER" id="PTHR35910">
    <property type="entry name" value="2EXR DOMAIN-CONTAINING PROTEIN"/>
    <property type="match status" value="1"/>
</dbReference>
<dbReference type="OrthoDB" id="3557569at2759"/>
<dbReference type="InterPro" id="IPR045518">
    <property type="entry name" value="2EXR"/>
</dbReference>
<gene>
    <name evidence="2" type="ORF">LSUB1_G005768</name>
</gene>
<dbReference type="Proteomes" id="UP000462212">
    <property type="component" value="Unassembled WGS sequence"/>
</dbReference>
<comment type="caution">
    <text evidence="2">The sequence shown here is derived from an EMBL/GenBank/DDBJ whole genome shotgun (WGS) entry which is preliminary data.</text>
</comment>
<evidence type="ECO:0000313" key="3">
    <source>
        <dbReference type="Proteomes" id="UP000462212"/>
    </source>
</evidence>
<sequence>MAGLSVETAFAKFPSLPAETRYMIWESAIPGPRTVTIRQKALDRPLGGCIEEWNFDEEGFPGETMNGNELGITSDCKPPQILFVCKESYRVASKFYQPAFATEGSFGETYFDFNRDVLYLRYDTLRFISPYYMSYDDLRCFDDLPSELSGITNLENVTNLAILIDPGATEIDLNDFYDTTTNLTHWVAQILAYFGAVSKLTLMVQHYKFEDHDDQSTLLLVDPIDLDEGFQQFSLYTGDSYGDYGCGPDISDLYYTKVDNKLLQSHLPHLTQKSKRPQSAPAIDYQICVTEEAKEVYEIEERGCELY</sequence>